<dbReference type="EMBL" id="AM406670">
    <property type="protein sequence ID" value="CAL93314.1"/>
    <property type="molecule type" value="Genomic_DNA"/>
</dbReference>
<dbReference type="HOGENOM" id="CLU_2393533_0_0_4"/>
<evidence type="ECO:0000313" key="1">
    <source>
        <dbReference type="EMBL" id="CAL93314.1"/>
    </source>
</evidence>
<name>A1K3A9_AZOSB</name>
<dbReference type="AlphaFoldDB" id="A1K3A9"/>
<accession>A1K3A9</accession>
<dbReference type="STRING" id="62928.azo0697"/>
<dbReference type="Proteomes" id="UP000002588">
    <property type="component" value="Chromosome"/>
</dbReference>
<reference evidence="1 2" key="1">
    <citation type="journal article" date="2006" name="Nat. Biotechnol.">
        <title>Complete genome of the mutualistic, N2-fixing grass endophyte Azoarcus sp. strain BH72.</title>
        <authorList>
            <person name="Krause A."/>
            <person name="Ramakumar A."/>
            <person name="Bartels D."/>
            <person name="Battistoni F."/>
            <person name="Bekel T."/>
            <person name="Boch J."/>
            <person name="Boehm M."/>
            <person name="Friedrich F."/>
            <person name="Hurek T."/>
            <person name="Krause L."/>
            <person name="Linke B."/>
            <person name="McHardy A.C."/>
            <person name="Sarkar A."/>
            <person name="Schneiker S."/>
            <person name="Syed A.A."/>
            <person name="Thauer R."/>
            <person name="Vorhoelter F.-J."/>
            <person name="Weidner S."/>
            <person name="Puehler A."/>
            <person name="Reinhold-Hurek B."/>
            <person name="Kaiser O."/>
            <person name="Goesmann A."/>
        </authorList>
    </citation>
    <scope>NUCLEOTIDE SEQUENCE [LARGE SCALE GENOMIC DNA]</scope>
    <source>
        <strain evidence="1 2">BH72</strain>
    </source>
</reference>
<gene>
    <name evidence="1" type="ordered locus">azo0697</name>
</gene>
<organism evidence="1 2">
    <name type="scientific">Azoarcus sp. (strain BH72)</name>
    <dbReference type="NCBI Taxonomy" id="418699"/>
    <lineage>
        <taxon>Bacteria</taxon>
        <taxon>Pseudomonadati</taxon>
        <taxon>Pseudomonadota</taxon>
        <taxon>Betaproteobacteria</taxon>
        <taxon>Rhodocyclales</taxon>
        <taxon>Zoogloeaceae</taxon>
        <taxon>Azoarcus</taxon>
    </lineage>
</organism>
<evidence type="ECO:0000313" key="2">
    <source>
        <dbReference type="Proteomes" id="UP000002588"/>
    </source>
</evidence>
<protein>
    <submittedName>
        <fullName evidence="1">Hypothetical secreted protein</fullName>
    </submittedName>
</protein>
<proteinExistence type="predicted"/>
<sequence length="93" mass="10027">MSFFGFIPVRRGRSCGQAVGPVRSALSAMAFFALHKNVASAPAPYAGRISAACPRPRAVDKRVRRGFPRPQRPLSTPPVDHAVDKLWAARGDA</sequence>
<dbReference type="KEGG" id="azo:azo0697"/>
<keyword evidence="2" id="KW-1185">Reference proteome</keyword>